<sequence>MIQSVAQVTTERASIYLQQLCKHFAHKLSVEFTPEQGMISFSVGTCRLAAAGDSLTLKAEAEDAERLAQLQDIVTRHLLRFAFRDPPDIVWQREGASH</sequence>
<keyword evidence="2" id="KW-1185">Reference proteome</keyword>
<name>A0ABQ6AZL8_9BRAD</name>
<proteinExistence type="predicted"/>
<organism evidence="1 2">
    <name type="scientific">Bradyrhizobium iriomotense</name>
    <dbReference type="NCBI Taxonomy" id="441950"/>
    <lineage>
        <taxon>Bacteria</taxon>
        <taxon>Pseudomonadati</taxon>
        <taxon>Pseudomonadota</taxon>
        <taxon>Alphaproteobacteria</taxon>
        <taxon>Hyphomicrobiales</taxon>
        <taxon>Nitrobacteraceae</taxon>
        <taxon>Bradyrhizobium</taxon>
    </lineage>
</organism>
<comment type="caution">
    <text evidence="1">The sequence shown here is derived from an EMBL/GenBank/DDBJ whole genome shotgun (WGS) entry which is preliminary data.</text>
</comment>
<reference evidence="2" key="1">
    <citation type="journal article" date="2019" name="Int. J. Syst. Evol. Microbiol.">
        <title>The Global Catalogue of Microorganisms (GCM) 10K type strain sequencing project: providing services to taxonomists for standard genome sequencing and annotation.</title>
        <authorList>
            <consortium name="The Broad Institute Genomics Platform"/>
            <consortium name="The Broad Institute Genome Sequencing Center for Infectious Disease"/>
            <person name="Wu L."/>
            <person name="Ma J."/>
        </authorList>
    </citation>
    <scope>NUCLEOTIDE SEQUENCE [LARGE SCALE GENOMIC DNA]</scope>
    <source>
        <strain evidence="2">NBRC 102520</strain>
    </source>
</reference>
<dbReference type="InterPro" id="IPR014543">
    <property type="entry name" value="UCP028291"/>
</dbReference>
<gene>
    <name evidence="1" type="ORF">GCM10007857_28060</name>
</gene>
<accession>A0ABQ6AZL8</accession>
<evidence type="ECO:0008006" key="3">
    <source>
        <dbReference type="Google" id="ProtNLM"/>
    </source>
</evidence>
<dbReference type="Proteomes" id="UP001156905">
    <property type="component" value="Unassembled WGS sequence"/>
</dbReference>
<dbReference type="EMBL" id="BSOW01000008">
    <property type="protein sequence ID" value="GLR86095.1"/>
    <property type="molecule type" value="Genomic_DNA"/>
</dbReference>
<dbReference type="PIRSF" id="PIRSF028291">
    <property type="entry name" value="UCP028291"/>
    <property type="match status" value="1"/>
</dbReference>
<dbReference type="RefSeq" id="WP_284265991.1">
    <property type="nucleotide sequence ID" value="NZ_BSOW01000008.1"/>
</dbReference>
<dbReference type="Pfam" id="PF09981">
    <property type="entry name" value="DUF2218"/>
    <property type="match status" value="1"/>
</dbReference>
<evidence type="ECO:0000313" key="1">
    <source>
        <dbReference type="EMBL" id="GLR86095.1"/>
    </source>
</evidence>
<evidence type="ECO:0000313" key="2">
    <source>
        <dbReference type="Proteomes" id="UP001156905"/>
    </source>
</evidence>
<protein>
    <recommendedName>
        <fullName evidence="3">2,4-dihydroxyhept-2-ene-1,7-dioic acid aldolase</fullName>
    </recommendedName>
</protein>
<dbReference type="Gene3D" id="3.30.310.50">
    <property type="entry name" value="Alpha-D-phosphohexomutase, C-terminal domain"/>
    <property type="match status" value="1"/>
</dbReference>